<feature type="modified residue" description="4-aspartylphosphate" evidence="1">
    <location>
        <position position="80"/>
    </location>
</feature>
<evidence type="ECO:0000259" key="2">
    <source>
        <dbReference type="PROSITE" id="PS50110"/>
    </source>
</evidence>
<dbReference type="Pfam" id="PF11849">
    <property type="entry name" value="DUF3369"/>
    <property type="match status" value="1"/>
</dbReference>
<dbReference type="SUPFAM" id="SSF52172">
    <property type="entry name" value="CheY-like"/>
    <property type="match status" value="1"/>
</dbReference>
<proteinExistence type="predicted"/>
<dbReference type="PROSITE" id="PS50883">
    <property type="entry name" value="EAL"/>
    <property type="match status" value="1"/>
</dbReference>
<dbReference type="SMART" id="SM00448">
    <property type="entry name" value="REC"/>
    <property type="match status" value="1"/>
</dbReference>
<dbReference type="SMART" id="SM00052">
    <property type="entry name" value="EAL"/>
    <property type="match status" value="1"/>
</dbReference>
<evidence type="ECO:0000256" key="1">
    <source>
        <dbReference type="PROSITE-ProRule" id="PRU00169"/>
    </source>
</evidence>
<organism evidence="4 5">
    <name type="scientific">Shewanella mangrovi</name>
    <dbReference type="NCBI Taxonomy" id="1515746"/>
    <lineage>
        <taxon>Bacteria</taxon>
        <taxon>Pseudomonadati</taxon>
        <taxon>Pseudomonadota</taxon>
        <taxon>Gammaproteobacteria</taxon>
        <taxon>Alteromonadales</taxon>
        <taxon>Shewanellaceae</taxon>
        <taxon>Shewanella</taxon>
    </lineage>
</organism>
<dbReference type="Gene3D" id="3.40.50.2300">
    <property type="match status" value="1"/>
</dbReference>
<dbReference type="AlphaFoldDB" id="A0A094JF21"/>
<dbReference type="InterPro" id="IPR050706">
    <property type="entry name" value="Cyclic-di-GMP_PDE-like"/>
</dbReference>
<keyword evidence="1" id="KW-0597">Phosphoprotein</keyword>
<evidence type="ECO:0008006" key="6">
    <source>
        <dbReference type="Google" id="ProtNLM"/>
    </source>
</evidence>
<name>A0A094JF21_9GAMM</name>
<dbReference type="GO" id="GO:0000160">
    <property type="term" value="P:phosphorelay signal transduction system"/>
    <property type="evidence" value="ECO:0007669"/>
    <property type="project" value="InterPro"/>
</dbReference>
<evidence type="ECO:0000313" key="4">
    <source>
        <dbReference type="EMBL" id="KFZ38525.1"/>
    </source>
</evidence>
<sequence length="745" mass="83551">MEEELFQFAQEAETTTSFQLYGTWKVLSVEDDQNYQASLMHTLNGYYIKGRPIQMLTADNAVQAAEIIASTPDLAVALLDVVMEDDEAGLRLVNTIRQVLGNDTLRVILLTGQPGMAPFVDVMQQYDIDEYWQKTEISSDKIRSVVAANIRTWHAYCELENARKSLSLVVEASRELSRLGDVNSYANLLLQKVREILDASVGGIICAQEDTHQATEQYKVISCSGSFTTIAGNQLKTLGDIPDNYLGGLTSLIKQCQMQRRHQFLDKLSVLFFATDKAEGESNFIMVVESLRPLSAYHINLLQVFSENVSNGFNNILLCNRLSELAYYDSDLKIPNRAWLLRFIDSLTEQERQDAVLLAFTIRDYHDLVLSISGESFSSVLYQFYLALSRVVASDRHIARVNDDCFTVMLSRSDLQDRRLISELDHFKIMADRIQLHIEVNSVLMELSLLENSNAQEVFHLLSSTIQYGRKTGAQFIEYSPEMRGNIVARHQLLQGLNEAIDSGELLLVFQPKVRLRDLAVCGFEALLRWRKANGDLVPPGAFIPVAEMSGLINKVDHHVYELTLVALKQLIDAGIALPVSFNVTVSDLEDDAFVDEMLSFAIESPSQAKLLEIEITESQAMDDYQRVAPVLKQLMGCGIGVNIDDFGTGYSSLKHITELGATHLKIDRAFIDAMMKNSAGEDVVEVIIKLGQRFNFTVIAEGVETEAQRKKLLQLGCEIAQGYLFAKPMELSSLLTWLKDKTFA</sequence>
<dbReference type="PROSITE" id="PS50110">
    <property type="entry name" value="RESPONSE_REGULATORY"/>
    <property type="match status" value="1"/>
</dbReference>
<dbReference type="GO" id="GO:0071111">
    <property type="term" value="F:cyclic-guanylate-specific phosphodiesterase activity"/>
    <property type="evidence" value="ECO:0007669"/>
    <property type="project" value="InterPro"/>
</dbReference>
<dbReference type="Proteomes" id="UP000029264">
    <property type="component" value="Unassembled WGS sequence"/>
</dbReference>
<dbReference type="PANTHER" id="PTHR33121:SF70">
    <property type="entry name" value="SIGNALING PROTEIN YKOW"/>
    <property type="match status" value="1"/>
</dbReference>
<accession>A0A094JF21</accession>
<feature type="domain" description="EAL" evidence="3">
    <location>
        <begin position="490"/>
        <end position="743"/>
    </location>
</feature>
<dbReference type="OrthoDB" id="9813903at2"/>
<dbReference type="InterPro" id="IPR001789">
    <property type="entry name" value="Sig_transdc_resp-reg_receiver"/>
</dbReference>
<protein>
    <recommendedName>
        <fullName evidence="6">Diguanylate phosphodiesterase</fullName>
    </recommendedName>
</protein>
<dbReference type="InterPro" id="IPR011006">
    <property type="entry name" value="CheY-like_superfamily"/>
</dbReference>
<dbReference type="InterPro" id="IPR035919">
    <property type="entry name" value="EAL_sf"/>
</dbReference>
<dbReference type="STRING" id="1515746.HR45_03600"/>
<dbReference type="RefSeq" id="WP_037439774.1">
    <property type="nucleotide sequence ID" value="NZ_JPEO01000002.1"/>
</dbReference>
<gene>
    <name evidence="4" type="ORF">HR45_03600</name>
</gene>
<keyword evidence="5" id="KW-1185">Reference proteome</keyword>
<evidence type="ECO:0000313" key="5">
    <source>
        <dbReference type="Proteomes" id="UP000029264"/>
    </source>
</evidence>
<dbReference type="Pfam" id="PF00563">
    <property type="entry name" value="EAL"/>
    <property type="match status" value="1"/>
</dbReference>
<dbReference type="Gene3D" id="3.30.70.270">
    <property type="match status" value="1"/>
</dbReference>
<dbReference type="Gene3D" id="3.20.20.450">
    <property type="entry name" value="EAL domain"/>
    <property type="match status" value="1"/>
</dbReference>
<dbReference type="PANTHER" id="PTHR33121">
    <property type="entry name" value="CYCLIC DI-GMP PHOSPHODIESTERASE PDEF"/>
    <property type="match status" value="1"/>
</dbReference>
<dbReference type="CDD" id="cd01948">
    <property type="entry name" value="EAL"/>
    <property type="match status" value="1"/>
</dbReference>
<reference evidence="4 5" key="1">
    <citation type="submission" date="2014-06" db="EMBL/GenBank/DDBJ databases">
        <title>Shewanella sp. YQH10.</title>
        <authorList>
            <person name="Liu Y."/>
            <person name="Zeng R."/>
        </authorList>
    </citation>
    <scope>NUCLEOTIDE SEQUENCE [LARGE SCALE GENOMIC DNA]</scope>
    <source>
        <strain evidence="4 5">YQH10</strain>
    </source>
</reference>
<comment type="caution">
    <text evidence="4">The sequence shown here is derived from an EMBL/GenBank/DDBJ whole genome shotgun (WGS) entry which is preliminary data.</text>
</comment>
<dbReference type="EMBL" id="JPEO01000002">
    <property type="protein sequence ID" value="KFZ38525.1"/>
    <property type="molecule type" value="Genomic_DNA"/>
</dbReference>
<dbReference type="eggNOG" id="COG5001">
    <property type="taxonomic scope" value="Bacteria"/>
</dbReference>
<feature type="domain" description="Response regulatory" evidence="2">
    <location>
        <begin position="25"/>
        <end position="149"/>
    </location>
</feature>
<dbReference type="SUPFAM" id="SSF141868">
    <property type="entry name" value="EAL domain-like"/>
    <property type="match status" value="1"/>
</dbReference>
<dbReference type="eggNOG" id="COG3279">
    <property type="taxonomic scope" value="Bacteria"/>
</dbReference>
<dbReference type="InterPro" id="IPR043128">
    <property type="entry name" value="Rev_trsase/Diguanyl_cyclase"/>
</dbReference>
<dbReference type="InterPro" id="IPR021800">
    <property type="entry name" value="DUF3369"/>
</dbReference>
<dbReference type="InterPro" id="IPR001633">
    <property type="entry name" value="EAL_dom"/>
</dbReference>
<evidence type="ECO:0000259" key="3">
    <source>
        <dbReference type="PROSITE" id="PS50883"/>
    </source>
</evidence>